<proteinExistence type="predicted"/>
<dbReference type="Pfam" id="PF01426">
    <property type="entry name" value="BAH"/>
    <property type="match status" value="1"/>
</dbReference>
<keyword evidence="3" id="KW-0862">Zinc</keyword>
<dbReference type="Gene3D" id="2.30.30.490">
    <property type="match status" value="1"/>
</dbReference>
<dbReference type="InterPro" id="IPR013083">
    <property type="entry name" value="Znf_RING/FYVE/PHD"/>
</dbReference>
<dbReference type="PROSITE" id="PS51038">
    <property type="entry name" value="BAH"/>
    <property type="match status" value="1"/>
</dbReference>
<keyword evidence="1" id="KW-0479">Metal-binding</keyword>
<keyword evidence="2 4" id="KW-0863">Zinc-finger</keyword>
<evidence type="ECO:0000259" key="6">
    <source>
        <dbReference type="PROSITE" id="PS50016"/>
    </source>
</evidence>
<dbReference type="InterPro" id="IPR019786">
    <property type="entry name" value="Zinc_finger_PHD-type_CS"/>
</dbReference>
<dbReference type="Pfam" id="PF00628">
    <property type="entry name" value="PHD"/>
    <property type="match status" value="1"/>
</dbReference>
<protein>
    <submittedName>
        <fullName evidence="8">Uncharacterized protein</fullName>
    </submittedName>
</protein>
<dbReference type="Gene3D" id="3.30.40.10">
    <property type="entry name" value="Zinc/RING finger domain, C3HC4 (zinc finger)"/>
    <property type="match status" value="1"/>
</dbReference>
<feature type="compositionally biased region" description="Basic residues" evidence="5">
    <location>
        <begin position="48"/>
        <end position="60"/>
    </location>
</feature>
<dbReference type="AlphaFoldDB" id="A0ABD3HK27"/>
<dbReference type="PROSITE" id="PS50016">
    <property type="entry name" value="ZF_PHD_2"/>
    <property type="match status" value="1"/>
</dbReference>
<evidence type="ECO:0000256" key="1">
    <source>
        <dbReference type="ARBA" id="ARBA00022723"/>
    </source>
</evidence>
<evidence type="ECO:0000256" key="3">
    <source>
        <dbReference type="ARBA" id="ARBA00022833"/>
    </source>
</evidence>
<accession>A0ABD3HK27</accession>
<dbReference type="SMART" id="SM00249">
    <property type="entry name" value="PHD"/>
    <property type="match status" value="1"/>
</dbReference>
<dbReference type="SMART" id="SM00439">
    <property type="entry name" value="BAH"/>
    <property type="match status" value="1"/>
</dbReference>
<feature type="domain" description="BAH" evidence="7">
    <location>
        <begin position="120"/>
        <end position="238"/>
    </location>
</feature>
<dbReference type="GO" id="GO:0008270">
    <property type="term" value="F:zinc ion binding"/>
    <property type="evidence" value="ECO:0007669"/>
    <property type="project" value="UniProtKB-KW"/>
</dbReference>
<organism evidence="8 9">
    <name type="scientific">Riccia sorocarpa</name>
    <dbReference type="NCBI Taxonomy" id="122646"/>
    <lineage>
        <taxon>Eukaryota</taxon>
        <taxon>Viridiplantae</taxon>
        <taxon>Streptophyta</taxon>
        <taxon>Embryophyta</taxon>
        <taxon>Marchantiophyta</taxon>
        <taxon>Marchantiopsida</taxon>
        <taxon>Marchantiidae</taxon>
        <taxon>Marchantiales</taxon>
        <taxon>Ricciaceae</taxon>
        <taxon>Riccia</taxon>
    </lineage>
</organism>
<dbReference type="InterPro" id="IPR011011">
    <property type="entry name" value="Znf_FYVE_PHD"/>
</dbReference>
<evidence type="ECO:0000313" key="8">
    <source>
        <dbReference type="EMBL" id="KAL3689734.1"/>
    </source>
</evidence>
<dbReference type="PROSITE" id="PS01359">
    <property type="entry name" value="ZF_PHD_1"/>
    <property type="match status" value="1"/>
</dbReference>
<reference evidence="8 9" key="1">
    <citation type="submission" date="2024-09" db="EMBL/GenBank/DDBJ databases">
        <title>Chromosome-scale assembly of Riccia sorocarpa.</title>
        <authorList>
            <person name="Paukszto L."/>
        </authorList>
    </citation>
    <scope>NUCLEOTIDE SEQUENCE [LARGE SCALE GENOMIC DNA]</scope>
    <source>
        <strain evidence="8">LP-2024</strain>
        <tissue evidence="8">Aerial parts of the thallus</tissue>
    </source>
</reference>
<feature type="domain" description="PHD-type" evidence="6">
    <location>
        <begin position="240"/>
        <end position="290"/>
    </location>
</feature>
<dbReference type="InterPro" id="IPR001025">
    <property type="entry name" value="BAH_dom"/>
</dbReference>
<dbReference type="SUPFAM" id="SSF57903">
    <property type="entry name" value="FYVE/PHD zinc finger"/>
    <property type="match status" value="1"/>
</dbReference>
<comment type="caution">
    <text evidence="8">The sequence shown here is derived from an EMBL/GenBank/DDBJ whole genome shotgun (WGS) entry which is preliminary data.</text>
</comment>
<dbReference type="InterPro" id="IPR019787">
    <property type="entry name" value="Znf_PHD-finger"/>
</dbReference>
<feature type="compositionally biased region" description="Basic and acidic residues" evidence="5">
    <location>
        <begin position="61"/>
        <end position="72"/>
    </location>
</feature>
<evidence type="ECO:0000256" key="5">
    <source>
        <dbReference type="SAM" id="MobiDB-lite"/>
    </source>
</evidence>
<keyword evidence="9" id="KW-1185">Reference proteome</keyword>
<gene>
    <name evidence="8" type="ORF">R1sor_016043</name>
</gene>
<evidence type="ECO:0000256" key="2">
    <source>
        <dbReference type="ARBA" id="ARBA00022771"/>
    </source>
</evidence>
<evidence type="ECO:0000259" key="7">
    <source>
        <dbReference type="PROSITE" id="PS51038"/>
    </source>
</evidence>
<dbReference type="EMBL" id="JBJQOH010000004">
    <property type="protein sequence ID" value="KAL3689734.1"/>
    <property type="molecule type" value="Genomic_DNA"/>
</dbReference>
<feature type="region of interest" description="Disordered" evidence="5">
    <location>
        <begin position="26"/>
        <end position="107"/>
    </location>
</feature>
<dbReference type="InterPro" id="IPR043151">
    <property type="entry name" value="BAH_sf"/>
</dbReference>
<name>A0ABD3HK27_9MARC</name>
<evidence type="ECO:0000313" key="9">
    <source>
        <dbReference type="Proteomes" id="UP001633002"/>
    </source>
</evidence>
<dbReference type="PANTHER" id="PTHR46364">
    <property type="entry name" value="OS08G0421900 PROTEIN"/>
    <property type="match status" value="1"/>
</dbReference>
<dbReference type="Proteomes" id="UP001633002">
    <property type="component" value="Unassembled WGS sequence"/>
</dbReference>
<sequence>MSTQNSLYPFAHVELAEKSLSACAMGNMKPGKRERNGPEDAGELQAIKTRRLSSVSKKRKSSDDHHSDHENEGNGNEDVVEEATSAEKNGVTPGGGAGSGRSRKTPAVPMETYTIPGTRKVVKAGDTVLIQAPEREKPPYVARIEKIEKVRRRKKEQTVVRVRWFYHPEETISRRQSFHGEQEICLSDHYDIQDADCIQDKCTVHTFKDYCKLKEVDSHDFFWRFEYKASSQQLTPDVVDVYCVCELPYNPDHFMVQCESCSNWFHPACIGMSKEKVASMETYVCADCSQ</sequence>
<evidence type="ECO:0000256" key="4">
    <source>
        <dbReference type="PROSITE-ProRule" id="PRU00146"/>
    </source>
</evidence>
<dbReference type="InterPro" id="IPR001965">
    <property type="entry name" value="Znf_PHD"/>
</dbReference>